<dbReference type="Gramene" id="PNT60698">
    <property type="protein sequence ID" value="PNT60698"/>
    <property type="gene ID" value="BRADI_5g03442v3"/>
</dbReference>
<dbReference type="Proteomes" id="UP000008810">
    <property type="component" value="Chromosome 5"/>
</dbReference>
<accession>A0A2K2CF99</accession>
<feature type="domain" description="F-box/LRR-repeat protein 15/At3g58940/PEG3-like LRR" evidence="1">
    <location>
        <begin position="4"/>
        <end position="60"/>
    </location>
</feature>
<reference evidence="2" key="2">
    <citation type="submission" date="2017-06" db="EMBL/GenBank/DDBJ databases">
        <title>WGS assembly of Brachypodium distachyon.</title>
        <authorList>
            <consortium name="The International Brachypodium Initiative"/>
            <person name="Lucas S."/>
            <person name="Harmon-Smith M."/>
            <person name="Lail K."/>
            <person name="Tice H."/>
            <person name="Grimwood J."/>
            <person name="Bruce D."/>
            <person name="Barry K."/>
            <person name="Shu S."/>
            <person name="Lindquist E."/>
            <person name="Wang M."/>
            <person name="Pitluck S."/>
            <person name="Vogel J.P."/>
            <person name="Garvin D.F."/>
            <person name="Mockler T.C."/>
            <person name="Schmutz J."/>
            <person name="Rokhsar D."/>
            <person name="Bevan M.W."/>
        </authorList>
    </citation>
    <scope>NUCLEOTIDE SEQUENCE</scope>
    <source>
        <strain evidence="2">Bd21</strain>
    </source>
</reference>
<dbReference type="AlphaFoldDB" id="A0A2K2CF99"/>
<dbReference type="OrthoDB" id="10531441at2759"/>
<dbReference type="InterPro" id="IPR055411">
    <property type="entry name" value="LRR_FXL15/At3g58940/PEG3-like"/>
</dbReference>
<reference evidence="2 3" key="1">
    <citation type="journal article" date="2010" name="Nature">
        <title>Genome sequencing and analysis of the model grass Brachypodium distachyon.</title>
        <authorList>
            <consortium name="International Brachypodium Initiative"/>
        </authorList>
    </citation>
    <scope>NUCLEOTIDE SEQUENCE [LARGE SCALE GENOMIC DNA]</scope>
    <source>
        <strain evidence="2 3">Bd21</strain>
    </source>
</reference>
<evidence type="ECO:0000313" key="4">
    <source>
        <dbReference type="Proteomes" id="UP000008810"/>
    </source>
</evidence>
<keyword evidence="4" id="KW-1185">Reference proteome</keyword>
<evidence type="ECO:0000259" key="1">
    <source>
        <dbReference type="Pfam" id="PF24758"/>
    </source>
</evidence>
<dbReference type="EMBL" id="CM000884">
    <property type="protein sequence ID" value="PNT60698.1"/>
    <property type="molecule type" value="Genomic_DNA"/>
</dbReference>
<dbReference type="Pfam" id="PF24758">
    <property type="entry name" value="LRR_At5g56370"/>
    <property type="match status" value="1"/>
</dbReference>
<sequence length="107" mass="12532">MSREIQGTTIMAGIKLSPSTTAMTMSVKILSLNVRFGNPNDSKMVPTFVRCFPNLETLNILVFCHRYLFTFYTHTNFLWSRIFVAVYFVHCRLHILVDYIYLQVSYH</sequence>
<dbReference type="EnsemblPlants" id="PNT60698">
    <property type="protein sequence ID" value="PNT60698"/>
    <property type="gene ID" value="BRADI_5g03442v3"/>
</dbReference>
<gene>
    <name evidence="2" type="ORF">BRADI_5g03442v3</name>
</gene>
<organism evidence="2">
    <name type="scientific">Brachypodium distachyon</name>
    <name type="common">Purple false brome</name>
    <name type="synonym">Trachynia distachya</name>
    <dbReference type="NCBI Taxonomy" id="15368"/>
    <lineage>
        <taxon>Eukaryota</taxon>
        <taxon>Viridiplantae</taxon>
        <taxon>Streptophyta</taxon>
        <taxon>Embryophyta</taxon>
        <taxon>Tracheophyta</taxon>
        <taxon>Spermatophyta</taxon>
        <taxon>Magnoliopsida</taxon>
        <taxon>Liliopsida</taxon>
        <taxon>Poales</taxon>
        <taxon>Poaceae</taxon>
        <taxon>BOP clade</taxon>
        <taxon>Pooideae</taxon>
        <taxon>Stipodae</taxon>
        <taxon>Brachypodieae</taxon>
        <taxon>Brachypodium</taxon>
    </lineage>
</organism>
<evidence type="ECO:0000313" key="2">
    <source>
        <dbReference type="EMBL" id="PNT60698.1"/>
    </source>
</evidence>
<protein>
    <recommendedName>
        <fullName evidence="1">F-box/LRR-repeat protein 15/At3g58940/PEG3-like LRR domain-containing protein</fullName>
    </recommendedName>
</protein>
<dbReference type="InParanoid" id="A0A2K2CF99"/>
<proteinExistence type="predicted"/>
<name>A0A2K2CF99_BRADI</name>
<evidence type="ECO:0000313" key="3">
    <source>
        <dbReference type="EnsemblPlants" id="PNT60698"/>
    </source>
</evidence>
<reference evidence="3" key="3">
    <citation type="submission" date="2018-08" db="UniProtKB">
        <authorList>
            <consortium name="EnsemblPlants"/>
        </authorList>
    </citation>
    <scope>IDENTIFICATION</scope>
    <source>
        <strain evidence="3">cv. Bd21</strain>
    </source>
</reference>